<dbReference type="Pfam" id="PF00918">
    <property type="entry name" value="Gastrin"/>
    <property type="match status" value="1"/>
</dbReference>
<dbReference type="GO" id="GO:0005576">
    <property type="term" value="C:extracellular region"/>
    <property type="evidence" value="ECO:0007669"/>
    <property type="project" value="InterPro"/>
</dbReference>
<keyword evidence="2" id="KW-0732">Signal</keyword>
<reference evidence="4 5" key="1">
    <citation type="submission" date="2009-12" db="EMBL/GenBank/DDBJ databases">
        <title>The Genome Sequence of Anolis carolinensis (Green Anole Lizard).</title>
        <authorList>
            <consortium name="The Genome Sequencing Platform"/>
            <person name="Di Palma F."/>
            <person name="Alfoldi J."/>
            <person name="Heiman D."/>
            <person name="Young S."/>
            <person name="Grabherr M."/>
            <person name="Johnson J."/>
            <person name="Lander E.S."/>
            <person name="Lindblad-Toh K."/>
        </authorList>
    </citation>
    <scope>NUCLEOTIDE SEQUENCE [LARGE SCALE GENOMIC DNA]</scope>
    <source>
        <strain evidence="4 5">JBL SC #1</strain>
    </source>
</reference>
<protein>
    <recommendedName>
        <fullName evidence="3">Gastrin/cholecystokinin peptide hormone domain-containing protein</fullName>
    </recommendedName>
</protein>
<dbReference type="Proteomes" id="UP000001646">
    <property type="component" value="Chromosome 6"/>
</dbReference>
<proteinExistence type="predicted"/>
<dbReference type="InterPro" id="IPR001651">
    <property type="entry name" value="Gastrin/CCK"/>
</dbReference>
<evidence type="ECO:0000313" key="4">
    <source>
        <dbReference type="Ensembl" id="ENSACAP00000035317.1"/>
    </source>
</evidence>
<reference evidence="4" key="2">
    <citation type="submission" date="2025-05" db="UniProtKB">
        <authorList>
            <consortium name="Ensembl"/>
        </authorList>
    </citation>
    <scope>IDENTIFICATION</scope>
</reference>
<dbReference type="GeneTree" id="ENSGT01030000235196"/>
<dbReference type="Ensembl" id="ENSACAT00000052752.1">
    <property type="protein sequence ID" value="ENSACAP00000035317.1"/>
    <property type="gene ID" value="ENSACAG00000035521.1"/>
</dbReference>
<keyword evidence="1" id="KW-0027">Amidation</keyword>
<accession>A0A803TJC7</accession>
<keyword evidence="5" id="KW-1185">Reference proteome</keyword>
<evidence type="ECO:0000313" key="5">
    <source>
        <dbReference type="Proteomes" id="UP000001646"/>
    </source>
</evidence>
<evidence type="ECO:0000259" key="3">
    <source>
        <dbReference type="Pfam" id="PF00918"/>
    </source>
</evidence>
<feature type="chain" id="PRO_5044663268" description="Gastrin/cholecystokinin peptide hormone domain-containing protein" evidence="2">
    <location>
        <begin position="21"/>
        <end position="116"/>
    </location>
</feature>
<dbReference type="GO" id="GO:0005179">
    <property type="term" value="F:hormone activity"/>
    <property type="evidence" value="ECO:0007669"/>
    <property type="project" value="InterPro"/>
</dbReference>
<sequence length="116" mass="13065">MYTKLFVTLLLVALIGTSLSRSVSTSYQLDDELSMKAKAVVPGLDRMQRRSSGELVRRSWSGPLSMDQKHLISQFLPHLYAEELTGKESNAQDFNSHFPTWIDFGRRSLEDSGVDA</sequence>
<name>A0A803TJC7_ANOCA</name>
<feature type="signal peptide" evidence="2">
    <location>
        <begin position="1"/>
        <end position="20"/>
    </location>
</feature>
<dbReference type="Ensembl" id="ENSACAT00000049672.1">
    <property type="protein sequence ID" value="ENSACAP00000027251.1"/>
    <property type="gene ID" value="ENSACAG00000035521.1"/>
</dbReference>
<evidence type="ECO:0000256" key="1">
    <source>
        <dbReference type="ARBA" id="ARBA00022815"/>
    </source>
</evidence>
<dbReference type="AlphaFoldDB" id="A0A803TJC7"/>
<evidence type="ECO:0000256" key="2">
    <source>
        <dbReference type="SAM" id="SignalP"/>
    </source>
</evidence>
<organism evidence="4 5">
    <name type="scientific">Anolis carolinensis</name>
    <name type="common">Green anole</name>
    <name type="synonym">American chameleon</name>
    <dbReference type="NCBI Taxonomy" id="28377"/>
    <lineage>
        <taxon>Eukaryota</taxon>
        <taxon>Metazoa</taxon>
        <taxon>Chordata</taxon>
        <taxon>Craniata</taxon>
        <taxon>Vertebrata</taxon>
        <taxon>Euteleostomi</taxon>
        <taxon>Lepidosauria</taxon>
        <taxon>Squamata</taxon>
        <taxon>Bifurcata</taxon>
        <taxon>Unidentata</taxon>
        <taxon>Episquamata</taxon>
        <taxon>Toxicofera</taxon>
        <taxon>Iguania</taxon>
        <taxon>Dactyloidae</taxon>
        <taxon>Anolis</taxon>
    </lineage>
</organism>
<feature type="domain" description="Gastrin/cholecystokinin peptide hormone" evidence="3">
    <location>
        <begin position="4"/>
        <end position="111"/>
    </location>
</feature>